<protein>
    <recommendedName>
        <fullName evidence="1">Glutaredoxin-like protein</fullName>
    </recommendedName>
</protein>
<proteinExistence type="inferred from homology"/>
<name>A0A4W2GD42_BOBOX</name>
<dbReference type="AlphaFoldDB" id="A0A4W2GD42"/>
<organism evidence="2 3">
    <name type="scientific">Bos indicus x Bos taurus</name>
    <name type="common">Hybrid cattle</name>
    <dbReference type="NCBI Taxonomy" id="30522"/>
    <lineage>
        <taxon>Eukaryota</taxon>
        <taxon>Metazoa</taxon>
        <taxon>Chordata</taxon>
        <taxon>Craniata</taxon>
        <taxon>Vertebrata</taxon>
        <taxon>Euteleostomi</taxon>
        <taxon>Mammalia</taxon>
        <taxon>Eutheria</taxon>
        <taxon>Laurasiatheria</taxon>
        <taxon>Artiodactyla</taxon>
        <taxon>Ruminantia</taxon>
        <taxon>Pecora</taxon>
        <taxon>Bovidae</taxon>
        <taxon>Bovinae</taxon>
        <taxon>Bos</taxon>
    </lineage>
</organism>
<keyword evidence="1" id="KW-0249">Electron transport</keyword>
<evidence type="ECO:0000313" key="2">
    <source>
        <dbReference type="Ensembl" id="ENSBIXP00005016588.1"/>
    </source>
</evidence>
<dbReference type="Ensembl" id="ENSBIXT00005027997.1">
    <property type="protein sequence ID" value="ENSBIXP00005016588.1"/>
    <property type="gene ID" value="ENSBIXG00005020217.1"/>
</dbReference>
<dbReference type="PANTHER" id="PTHR33558">
    <property type="entry name" value="GLUTAREDOXIN-LIKE PROTEIN C5ORF63 HOMOLOG"/>
    <property type="match status" value="1"/>
</dbReference>
<accession>A0A4W2GD42</accession>
<dbReference type="Gene3D" id="3.40.30.10">
    <property type="entry name" value="Glutaredoxin"/>
    <property type="match status" value="1"/>
</dbReference>
<dbReference type="GeneTree" id="ENSGT00390000014940"/>
<comment type="similarity">
    <text evidence="1">Belongs to the glutaredoxin family.</text>
</comment>
<dbReference type="InterPro" id="IPR008554">
    <property type="entry name" value="Glutaredoxin-like"/>
</dbReference>
<evidence type="ECO:0000313" key="3">
    <source>
        <dbReference type="Proteomes" id="UP000429181"/>
    </source>
</evidence>
<dbReference type="SUPFAM" id="SSF52833">
    <property type="entry name" value="Thioredoxin-like"/>
    <property type="match status" value="1"/>
</dbReference>
<evidence type="ECO:0000256" key="1">
    <source>
        <dbReference type="RuleBase" id="RU363082"/>
    </source>
</evidence>
<dbReference type="InterPro" id="IPR036249">
    <property type="entry name" value="Thioredoxin-like_sf"/>
</dbReference>
<dbReference type="Proteomes" id="UP000429181">
    <property type="component" value="Chromosome 7"/>
</dbReference>
<keyword evidence="1" id="KW-0813">Transport</keyword>
<sequence>METCQTSWPLCHSWTPRSTSEVFKFHYRLAAYCSYYKEQSLGHISLLIYFSLGRIKMLWFQGNSMQLAKHSFQLLLRNLSASKTALPVLTLFTKDPCPLCDEAKEVLEPYRNRFILQEVDITLPENSAWYDSSRSLSSKVQEADKHPHDFLPSLSRTCFPEEMTVSSNSFCHFRTALQMF</sequence>
<reference evidence="2 3" key="1">
    <citation type="submission" date="2018-11" db="EMBL/GenBank/DDBJ databases">
        <title>Haplotype-resolved cattle genomes.</title>
        <authorList>
            <person name="Low W.Y."/>
            <person name="Tearle R."/>
            <person name="Bickhart D.M."/>
            <person name="Rosen B.D."/>
            <person name="Koren S."/>
            <person name="Rhie A."/>
            <person name="Hiendleder S."/>
            <person name="Phillippy A.M."/>
            <person name="Smith T.P.L."/>
            <person name="Williams J.L."/>
        </authorList>
    </citation>
    <scope>NUCLEOTIDE SEQUENCE [LARGE SCALE GENOMIC DNA]</scope>
</reference>
<reference evidence="2" key="2">
    <citation type="submission" date="2025-08" db="UniProtKB">
        <authorList>
            <consortium name="Ensembl"/>
        </authorList>
    </citation>
    <scope>IDENTIFICATION</scope>
</reference>
<dbReference type="PANTHER" id="PTHR33558:SF1">
    <property type="entry name" value="GLUTAREDOXIN-LIKE PROTEIN C5ORF63 HOMOLOG"/>
    <property type="match status" value="1"/>
</dbReference>
<gene>
    <name evidence="2" type="primary">C7H5orf63</name>
</gene>
<dbReference type="Pfam" id="PF05768">
    <property type="entry name" value="Glrx-like"/>
    <property type="match status" value="1"/>
</dbReference>
<dbReference type="InterPro" id="IPR052565">
    <property type="entry name" value="Glutaredoxin-like_YDR286C"/>
</dbReference>